<evidence type="ECO:0000256" key="1">
    <source>
        <dbReference type="SAM" id="Phobius"/>
    </source>
</evidence>
<accession>A0A1F5ISN0</accession>
<dbReference type="Pfam" id="PF00963">
    <property type="entry name" value="Cohesin"/>
    <property type="match status" value="1"/>
</dbReference>
<dbReference type="InterPro" id="IPR002102">
    <property type="entry name" value="Cohesin_dom"/>
</dbReference>
<evidence type="ECO:0000259" key="3">
    <source>
        <dbReference type="Pfam" id="PF00963"/>
    </source>
</evidence>
<dbReference type="GO" id="GO:0030246">
    <property type="term" value="F:carbohydrate binding"/>
    <property type="evidence" value="ECO:0007669"/>
    <property type="project" value="InterPro"/>
</dbReference>
<keyword evidence="1" id="KW-1133">Transmembrane helix</keyword>
<dbReference type="AlphaFoldDB" id="A0A1F5ISN0"/>
<feature type="domain" description="Cohesin" evidence="3">
    <location>
        <begin position="46"/>
        <end position="144"/>
    </location>
</feature>
<keyword evidence="1" id="KW-0812">Transmembrane</keyword>
<evidence type="ECO:0000313" key="5">
    <source>
        <dbReference type="Proteomes" id="UP000176336"/>
    </source>
</evidence>
<evidence type="ECO:0000256" key="2">
    <source>
        <dbReference type="SAM" id="SignalP"/>
    </source>
</evidence>
<dbReference type="SUPFAM" id="SSF49384">
    <property type="entry name" value="Carbohydrate-binding domain"/>
    <property type="match status" value="1"/>
</dbReference>
<organism evidence="4 5">
    <name type="scientific">Candidatus Daviesbacteria bacterium RIFCSPHIGHO2_01_FULL_41_23</name>
    <dbReference type="NCBI Taxonomy" id="1797764"/>
    <lineage>
        <taxon>Bacteria</taxon>
        <taxon>Candidatus Daviesiibacteriota</taxon>
    </lineage>
</organism>
<comment type="caution">
    <text evidence="4">The sequence shown here is derived from an EMBL/GenBank/DDBJ whole genome shotgun (WGS) entry which is preliminary data.</text>
</comment>
<dbReference type="Gene3D" id="2.60.40.680">
    <property type="match status" value="1"/>
</dbReference>
<dbReference type="Proteomes" id="UP000176336">
    <property type="component" value="Unassembled WGS sequence"/>
</dbReference>
<keyword evidence="2" id="KW-0732">Signal</keyword>
<sequence length="251" mass="25918">MKKFLPLLFLFLILFLVLPASVFAQTAILELDPANGPFNRGCSFPVNIRLDTGGGPTDGTDAVIFYDSSKLTATSITNGTIYPEYAGNSIDAQKGTINISGYVSSDTNFSGKGILATINFTVPGTAATGATQITFDFDPNNKAKTTDSNVVILQQGSVVDVLNSVVNASYVIGTAPCSTQPTPTPTPGPGSSPAVVVIPIGGYATATPAALPKEYTPPDKLLPTGTQEFTSTLVIIGSILTVLGILGLALL</sequence>
<feature type="chain" id="PRO_5009518913" description="Cohesin domain-containing protein" evidence="2">
    <location>
        <begin position="25"/>
        <end position="251"/>
    </location>
</feature>
<dbReference type="GO" id="GO:0000272">
    <property type="term" value="P:polysaccharide catabolic process"/>
    <property type="evidence" value="ECO:0007669"/>
    <property type="project" value="InterPro"/>
</dbReference>
<reference evidence="4 5" key="1">
    <citation type="journal article" date="2016" name="Nat. Commun.">
        <title>Thousands of microbial genomes shed light on interconnected biogeochemical processes in an aquifer system.</title>
        <authorList>
            <person name="Anantharaman K."/>
            <person name="Brown C.T."/>
            <person name="Hug L.A."/>
            <person name="Sharon I."/>
            <person name="Castelle C.J."/>
            <person name="Probst A.J."/>
            <person name="Thomas B.C."/>
            <person name="Singh A."/>
            <person name="Wilkins M.J."/>
            <person name="Karaoz U."/>
            <person name="Brodie E.L."/>
            <person name="Williams K.H."/>
            <person name="Hubbard S.S."/>
            <person name="Banfield J.F."/>
        </authorList>
    </citation>
    <scope>NUCLEOTIDE SEQUENCE [LARGE SCALE GENOMIC DNA]</scope>
</reference>
<evidence type="ECO:0000313" key="4">
    <source>
        <dbReference type="EMBL" id="OGE19362.1"/>
    </source>
</evidence>
<keyword evidence="1" id="KW-0472">Membrane</keyword>
<dbReference type="EMBL" id="MFCR01000003">
    <property type="protein sequence ID" value="OGE19362.1"/>
    <property type="molecule type" value="Genomic_DNA"/>
</dbReference>
<protein>
    <recommendedName>
        <fullName evidence="3">Cohesin domain-containing protein</fullName>
    </recommendedName>
</protein>
<feature type="signal peptide" evidence="2">
    <location>
        <begin position="1"/>
        <end position="24"/>
    </location>
</feature>
<dbReference type="InterPro" id="IPR008965">
    <property type="entry name" value="CBM2/CBM3_carb-bd_dom_sf"/>
</dbReference>
<proteinExistence type="predicted"/>
<feature type="transmembrane region" description="Helical" evidence="1">
    <location>
        <begin position="229"/>
        <end position="250"/>
    </location>
</feature>
<gene>
    <name evidence="4" type="ORF">A2871_00745</name>
</gene>
<name>A0A1F5ISN0_9BACT</name>